<protein>
    <recommendedName>
        <fullName evidence="1">LYC1 C-terminal domain-containing protein</fullName>
    </recommendedName>
</protein>
<reference evidence="2" key="1">
    <citation type="submission" date="2020-05" db="EMBL/GenBank/DDBJ databases">
        <title>Phylogenomic resolution of chytrid fungi.</title>
        <authorList>
            <person name="Stajich J.E."/>
            <person name="Amses K."/>
            <person name="Simmons R."/>
            <person name="Seto K."/>
            <person name="Myers J."/>
            <person name="Bonds A."/>
            <person name="Quandt C.A."/>
            <person name="Barry K."/>
            <person name="Liu P."/>
            <person name="Grigoriev I."/>
            <person name="Longcore J.E."/>
            <person name="James T.Y."/>
        </authorList>
    </citation>
    <scope>NUCLEOTIDE SEQUENCE</scope>
    <source>
        <strain evidence="2">JEL0318</strain>
    </source>
</reference>
<accession>A0AAD5X7P8</accession>
<dbReference type="Proteomes" id="UP001212841">
    <property type="component" value="Unassembled WGS sequence"/>
</dbReference>
<dbReference type="SUPFAM" id="SSF55729">
    <property type="entry name" value="Acyl-CoA N-acyltransferases (Nat)"/>
    <property type="match status" value="1"/>
</dbReference>
<proteinExistence type="predicted"/>
<sequence>MLSLDTTASETAAFIVRRATPEQIRQAWTNNHVSWGAPDLELDQYIQREILLGQTPFATDRETWVLAPTDAPSDTLDFVAACETYRRPMLLGDGKGGVKEGVCVSIASVFTPEQHRGKGYAGMLLTVIMEMIKADETVLASTLYSEVGKTYYAKFGWDYAPSYVGTILVESYPETNPSTPPTPILASEIATVIWEDVDVLTEEMKTNISETFLVLPTAEAIQWFHACADYYAPIVGKVDPPPAHLGARLPNGDFIIWQHDWIARKIMVLRLRASAPERARDLLRVAVEEARKYGLKKVSMWNPDDTIVSGAVEGALEVMPREDDDSLSGVWQRDGDTNPVWVANEKYAWV</sequence>
<dbReference type="Pfam" id="PF22998">
    <property type="entry name" value="GNAT_LYC1-like"/>
    <property type="match status" value="1"/>
</dbReference>
<dbReference type="InterPro" id="IPR055100">
    <property type="entry name" value="GNAT_LYC1-like"/>
</dbReference>
<comment type="caution">
    <text evidence="2">The sequence shown here is derived from an EMBL/GenBank/DDBJ whole genome shotgun (WGS) entry which is preliminary data.</text>
</comment>
<evidence type="ECO:0000313" key="3">
    <source>
        <dbReference type="Proteomes" id="UP001212841"/>
    </source>
</evidence>
<feature type="domain" description="LYC1 C-terminal" evidence="1">
    <location>
        <begin position="175"/>
        <end position="350"/>
    </location>
</feature>
<dbReference type="PANTHER" id="PTHR34815:SF2">
    <property type="entry name" value="N-ACETYLTRANSFERASE DOMAIN-CONTAINING PROTEIN"/>
    <property type="match status" value="1"/>
</dbReference>
<dbReference type="Gene3D" id="3.40.630.30">
    <property type="match status" value="1"/>
</dbReference>
<dbReference type="AlphaFoldDB" id="A0AAD5X7P8"/>
<evidence type="ECO:0000259" key="1">
    <source>
        <dbReference type="Pfam" id="PF22998"/>
    </source>
</evidence>
<evidence type="ECO:0000313" key="2">
    <source>
        <dbReference type="EMBL" id="KAJ3055828.1"/>
    </source>
</evidence>
<dbReference type="PANTHER" id="PTHR34815">
    <property type="entry name" value="LYSINE ACETYLTRANSFERASE"/>
    <property type="match status" value="1"/>
</dbReference>
<organism evidence="2 3">
    <name type="scientific">Rhizophlyctis rosea</name>
    <dbReference type="NCBI Taxonomy" id="64517"/>
    <lineage>
        <taxon>Eukaryota</taxon>
        <taxon>Fungi</taxon>
        <taxon>Fungi incertae sedis</taxon>
        <taxon>Chytridiomycota</taxon>
        <taxon>Chytridiomycota incertae sedis</taxon>
        <taxon>Chytridiomycetes</taxon>
        <taxon>Rhizophlyctidales</taxon>
        <taxon>Rhizophlyctidaceae</taxon>
        <taxon>Rhizophlyctis</taxon>
    </lineage>
</organism>
<keyword evidence="3" id="KW-1185">Reference proteome</keyword>
<dbReference type="InterPro" id="IPR016181">
    <property type="entry name" value="Acyl_CoA_acyltransferase"/>
</dbReference>
<gene>
    <name evidence="2" type="ORF">HK097_009031</name>
</gene>
<dbReference type="InterPro" id="IPR053013">
    <property type="entry name" value="LAT"/>
</dbReference>
<name>A0AAD5X7P8_9FUNG</name>
<dbReference type="EMBL" id="JADGJD010000057">
    <property type="protein sequence ID" value="KAJ3055828.1"/>
    <property type="molecule type" value="Genomic_DNA"/>
</dbReference>